<keyword evidence="2" id="KW-1185">Reference proteome</keyword>
<proteinExistence type="predicted"/>
<protein>
    <submittedName>
        <fullName evidence="1">Uncharacterized protein</fullName>
    </submittedName>
</protein>
<organism evidence="1 2">
    <name type="scientific">Novosphingobium album</name>
    <name type="common">ex Hu et al. 2023</name>
    <dbReference type="NCBI Taxonomy" id="2930093"/>
    <lineage>
        <taxon>Bacteria</taxon>
        <taxon>Pseudomonadati</taxon>
        <taxon>Pseudomonadota</taxon>
        <taxon>Alphaproteobacteria</taxon>
        <taxon>Sphingomonadales</taxon>
        <taxon>Sphingomonadaceae</taxon>
        <taxon>Novosphingobium</taxon>
    </lineage>
</organism>
<gene>
    <name evidence="1" type="ORF">MTR64_14770</name>
</gene>
<comment type="caution">
    <text evidence="1">The sequence shown here is derived from an EMBL/GenBank/DDBJ whole genome shotgun (WGS) entry which is preliminary data.</text>
</comment>
<sequence>MNIAHDHKTCMTGQPQQVGAGHTLTEFRLPLDWQDLRSRLFAAHEVGAVMSGDARPLRLRLRGSFDGCAASVLTTYEDVSRSVNPTALVYCKSGEAKIAPVADTSSTGGRG</sequence>
<accession>A0ABT0B452</accession>
<evidence type="ECO:0000313" key="2">
    <source>
        <dbReference type="Proteomes" id="UP001162880"/>
    </source>
</evidence>
<dbReference type="EMBL" id="JALHLE010000024">
    <property type="protein sequence ID" value="MCJ2179830.1"/>
    <property type="molecule type" value="Genomic_DNA"/>
</dbReference>
<dbReference type="RefSeq" id="WP_243994954.1">
    <property type="nucleotide sequence ID" value="NZ_JALHLE010000024.1"/>
</dbReference>
<reference evidence="1" key="1">
    <citation type="submission" date="2022-03" db="EMBL/GenBank/DDBJ databases">
        <title>Identification of a novel bacterium isolated from mangrove sediments.</title>
        <authorList>
            <person name="Pan X."/>
        </authorList>
    </citation>
    <scope>NUCLEOTIDE SEQUENCE</scope>
    <source>
        <strain evidence="1">B2580</strain>
    </source>
</reference>
<name>A0ABT0B452_9SPHN</name>
<evidence type="ECO:0000313" key="1">
    <source>
        <dbReference type="EMBL" id="MCJ2179830.1"/>
    </source>
</evidence>
<dbReference type="Proteomes" id="UP001162880">
    <property type="component" value="Unassembled WGS sequence"/>
</dbReference>